<dbReference type="InterPro" id="IPR003656">
    <property type="entry name" value="Znf_BED"/>
</dbReference>
<dbReference type="PROSITE" id="PS50157">
    <property type="entry name" value="ZINC_FINGER_C2H2_2"/>
    <property type="match status" value="1"/>
</dbReference>
<feature type="region of interest" description="Disordered" evidence="7">
    <location>
        <begin position="406"/>
        <end position="467"/>
    </location>
</feature>
<dbReference type="STRING" id="1116229.S3CDT5"/>
<dbReference type="PANTHER" id="PTHR23215:SF0">
    <property type="entry name" value="BUB3-INTERACTING AND GLEBS MOTIF-CONTAINING PROTEIN ZNF207"/>
    <property type="match status" value="1"/>
</dbReference>
<reference evidence="10 11" key="1">
    <citation type="journal article" date="2013" name="BMC Genomics">
        <title>Genomics-driven discovery of the pneumocandin biosynthetic gene cluster in the fungus Glarea lozoyensis.</title>
        <authorList>
            <person name="Chen L."/>
            <person name="Yue Q."/>
            <person name="Zhang X."/>
            <person name="Xiang M."/>
            <person name="Wang C."/>
            <person name="Li S."/>
            <person name="Che Y."/>
            <person name="Ortiz-Lopez F.J."/>
            <person name="Bills G.F."/>
            <person name="Liu X."/>
            <person name="An Z."/>
        </authorList>
    </citation>
    <scope>NUCLEOTIDE SEQUENCE [LARGE SCALE GENOMIC DNA]</scope>
    <source>
        <strain evidence="11">ATCC 20868 / MF5171</strain>
    </source>
</reference>
<dbReference type="RefSeq" id="XP_008088770.1">
    <property type="nucleotide sequence ID" value="XM_008090579.1"/>
</dbReference>
<dbReference type="Gene3D" id="3.30.160.60">
    <property type="entry name" value="Classic Zinc Finger"/>
    <property type="match status" value="1"/>
</dbReference>
<dbReference type="OrthoDB" id="1306014at2759"/>
<dbReference type="Proteomes" id="UP000016922">
    <property type="component" value="Unassembled WGS sequence"/>
</dbReference>
<dbReference type="eggNOG" id="KOG2893">
    <property type="taxonomic scope" value="Eukaryota"/>
</dbReference>
<dbReference type="OMA" id="NAFQMQQ"/>
<feature type="compositionally biased region" description="Basic and acidic residues" evidence="7">
    <location>
        <begin position="136"/>
        <end position="159"/>
    </location>
</feature>
<keyword evidence="4" id="KW-0862">Zinc</keyword>
<keyword evidence="3 6" id="KW-0863">Zinc-finger</keyword>
<dbReference type="InterPro" id="IPR036236">
    <property type="entry name" value="Znf_C2H2_sf"/>
</dbReference>
<protein>
    <submittedName>
        <fullName evidence="10">Uncharacterized protein</fullName>
    </submittedName>
</protein>
<feature type="compositionally biased region" description="Basic and acidic residues" evidence="7">
    <location>
        <begin position="444"/>
        <end position="456"/>
    </location>
</feature>
<evidence type="ECO:0000313" key="11">
    <source>
        <dbReference type="Proteomes" id="UP000016922"/>
    </source>
</evidence>
<dbReference type="GeneID" id="19467583"/>
<keyword evidence="11" id="KW-1185">Reference proteome</keyword>
<dbReference type="AlphaFoldDB" id="S3CDT5"/>
<accession>S3CDT5</accession>
<feature type="region of interest" description="Disordered" evidence="7">
    <location>
        <begin position="118"/>
        <end position="381"/>
    </location>
</feature>
<feature type="domain" description="BED-type" evidence="9">
    <location>
        <begin position="14"/>
        <end position="73"/>
    </location>
</feature>
<name>S3CDT5_GLAL2</name>
<dbReference type="SMART" id="SM00355">
    <property type="entry name" value="ZnF_C2H2"/>
    <property type="match status" value="2"/>
</dbReference>
<feature type="compositionally biased region" description="Polar residues" evidence="7">
    <location>
        <begin position="330"/>
        <end position="342"/>
    </location>
</feature>
<gene>
    <name evidence="10" type="ORF">GLAREA_08535</name>
</gene>
<feature type="compositionally biased region" description="Pro residues" evidence="7">
    <location>
        <begin position="304"/>
        <end position="316"/>
    </location>
</feature>
<dbReference type="PROSITE" id="PS00028">
    <property type="entry name" value="ZINC_FINGER_C2H2_1"/>
    <property type="match status" value="1"/>
</dbReference>
<evidence type="ECO:0000256" key="7">
    <source>
        <dbReference type="SAM" id="MobiDB-lite"/>
    </source>
</evidence>
<comment type="subcellular location">
    <subcellularLocation>
        <location evidence="1">Nucleus</location>
    </subcellularLocation>
</comment>
<feature type="region of interest" description="Disordered" evidence="7">
    <location>
        <begin position="479"/>
        <end position="504"/>
    </location>
</feature>
<proteinExistence type="predicted"/>
<keyword evidence="5" id="KW-0539">Nucleus</keyword>
<dbReference type="FunFam" id="3.30.160.60:FF:000354">
    <property type="entry name" value="C2H2 finger domain-containing protein"/>
    <property type="match status" value="1"/>
</dbReference>
<dbReference type="GO" id="GO:0003677">
    <property type="term" value="F:DNA binding"/>
    <property type="evidence" value="ECO:0007669"/>
    <property type="project" value="InterPro"/>
</dbReference>
<feature type="compositionally biased region" description="Low complexity" evidence="7">
    <location>
        <begin position="427"/>
        <end position="443"/>
    </location>
</feature>
<keyword evidence="2" id="KW-0479">Metal-binding</keyword>
<feature type="domain" description="C2H2-type" evidence="8">
    <location>
        <begin position="43"/>
        <end position="66"/>
    </location>
</feature>
<dbReference type="InterPro" id="IPR013087">
    <property type="entry name" value="Znf_C2H2_type"/>
</dbReference>
<evidence type="ECO:0000256" key="4">
    <source>
        <dbReference type="ARBA" id="ARBA00022833"/>
    </source>
</evidence>
<dbReference type="KEGG" id="glz:GLAREA_08535"/>
<evidence type="ECO:0000256" key="6">
    <source>
        <dbReference type="PROSITE-ProRule" id="PRU00042"/>
    </source>
</evidence>
<feature type="compositionally biased region" description="Polar residues" evidence="7">
    <location>
        <begin position="175"/>
        <end position="186"/>
    </location>
</feature>
<evidence type="ECO:0000259" key="8">
    <source>
        <dbReference type="PROSITE" id="PS50157"/>
    </source>
</evidence>
<feature type="compositionally biased region" description="Low complexity" evidence="7">
    <location>
        <begin position="252"/>
        <end position="266"/>
    </location>
</feature>
<dbReference type="EMBL" id="KE145373">
    <property type="protein sequence ID" value="EPE24682.1"/>
    <property type="molecule type" value="Genomic_DNA"/>
</dbReference>
<dbReference type="PANTHER" id="PTHR23215">
    <property type="entry name" value="ZINC FINGER PROTEIN 207"/>
    <property type="match status" value="1"/>
</dbReference>
<evidence type="ECO:0000256" key="3">
    <source>
        <dbReference type="ARBA" id="ARBA00022771"/>
    </source>
</evidence>
<evidence type="ECO:0000256" key="1">
    <source>
        <dbReference type="ARBA" id="ARBA00004123"/>
    </source>
</evidence>
<dbReference type="SUPFAM" id="SSF57667">
    <property type="entry name" value="beta-beta-alpha zinc fingers"/>
    <property type="match status" value="1"/>
</dbReference>
<evidence type="ECO:0000256" key="5">
    <source>
        <dbReference type="ARBA" id="ARBA00023242"/>
    </source>
</evidence>
<feature type="compositionally biased region" description="Low complexity" evidence="7">
    <location>
        <begin position="343"/>
        <end position="360"/>
    </location>
</feature>
<organism evidence="10 11">
    <name type="scientific">Glarea lozoyensis (strain ATCC 20868 / MF5171)</name>
    <dbReference type="NCBI Taxonomy" id="1116229"/>
    <lineage>
        <taxon>Eukaryota</taxon>
        <taxon>Fungi</taxon>
        <taxon>Dikarya</taxon>
        <taxon>Ascomycota</taxon>
        <taxon>Pezizomycotina</taxon>
        <taxon>Leotiomycetes</taxon>
        <taxon>Helotiales</taxon>
        <taxon>Helotiaceae</taxon>
        <taxon>Glarea</taxon>
    </lineage>
</organism>
<dbReference type="GO" id="GO:0005634">
    <property type="term" value="C:nucleus"/>
    <property type="evidence" value="ECO:0007669"/>
    <property type="project" value="UniProtKB-SubCell"/>
</dbReference>
<sequence>MVGKKKRGHPDVEELLARPWCYYCERDFDDLKILISHQKAKHFKCERCGRRLNTAGGLSVHMNQVHKETLTSVDNSLPNRQGLEVEIFGMEGIPEDVAQAHNQRIIAGFYTAEAERRAATGNSGPGGNPGGQPKKPKFESPADLKKRLAEHKARKEAEKAAGTGSGGNTPLVDGAQNSPLGQSPASFNAAPYSTPPNVNYGTPQGAGYGSFSQEPYSQPAVAYQQPYASQPPFPGPPGQHFQPQYSPPQQYPAPQAFSPGFQQPGQGFPGGPPPPFGASPPPGPYIPYSGPPSHTPPAHGTLPNRPPSLPPAPGLPQRPSFGAPVVPPYQMQQLHQGQPTSFQGQQNNWQGNGWKGQEQKPAMSSGYPPHSQGHGDFATNASSVDDLVSGAAREADDIDEIIRMAEAGIKPPKKSDFTPIPAPAPAVEPEATATPVPEASSKPETSEKKSKKDKPMKMIYSDNEISPEEKMALMPRYAFLPEGETESSTSNTPAHHAATAAVGP</sequence>
<dbReference type="PROSITE" id="PS50808">
    <property type="entry name" value="ZF_BED"/>
    <property type="match status" value="1"/>
</dbReference>
<dbReference type="CDD" id="cd20908">
    <property type="entry name" value="SUF4-like"/>
    <property type="match status" value="1"/>
</dbReference>
<evidence type="ECO:0000313" key="10">
    <source>
        <dbReference type="EMBL" id="EPE24682.1"/>
    </source>
</evidence>
<dbReference type="GO" id="GO:0008270">
    <property type="term" value="F:zinc ion binding"/>
    <property type="evidence" value="ECO:0007669"/>
    <property type="project" value="UniProtKB-KW"/>
</dbReference>
<evidence type="ECO:0000256" key="2">
    <source>
        <dbReference type="ARBA" id="ARBA00022723"/>
    </source>
</evidence>
<evidence type="ECO:0000259" key="9">
    <source>
        <dbReference type="PROSITE" id="PS50808"/>
    </source>
</evidence>
<dbReference type="HOGENOM" id="CLU_037132_0_1_1"/>
<feature type="compositionally biased region" description="Pro residues" evidence="7">
    <location>
        <begin position="270"/>
        <end position="295"/>
    </location>
</feature>